<dbReference type="Proteomes" id="UP000064921">
    <property type="component" value="Chromosome"/>
</dbReference>
<proteinExistence type="predicted"/>
<name>A0A0U3PTB3_9HYPH</name>
<accession>A0A0U3PTB3</accession>
<feature type="signal peptide" evidence="1">
    <location>
        <begin position="1"/>
        <end position="22"/>
    </location>
</feature>
<organism evidence="2 3">
    <name type="scientific">Pannonibacter phragmitetus</name>
    <dbReference type="NCBI Taxonomy" id="121719"/>
    <lineage>
        <taxon>Bacteria</taxon>
        <taxon>Pseudomonadati</taxon>
        <taxon>Pseudomonadota</taxon>
        <taxon>Alphaproteobacteria</taxon>
        <taxon>Hyphomicrobiales</taxon>
        <taxon>Stappiaceae</taxon>
        <taxon>Pannonibacter</taxon>
    </lineage>
</organism>
<keyword evidence="1" id="KW-0732">Signal</keyword>
<keyword evidence="3" id="KW-1185">Reference proteome</keyword>
<evidence type="ECO:0000256" key="1">
    <source>
        <dbReference type="SAM" id="SignalP"/>
    </source>
</evidence>
<evidence type="ECO:0000313" key="3">
    <source>
        <dbReference type="Proteomes" id="UP000064921"/>
    </source>
</evidence>
<dbReference type="KEGG" id="pphr:APZ00_10195"/>
<gene>
    <name evidence="2" type="ORF">APZ00_10195</name>
</gene>
<evidence type="ECO:0000313" key="2">
    <source>
        <dbReference type="EMBL" id="ALV27380.1"/>
    </source>
</evidence>
<reference evidence="2 3" key="1">
    <citation type="submission" date="2015-10" db="EMBL/GenBank/DDBJ databases">
        <title>The world's first case of liver abscess caused by Pannonibacter phragmitetus.</title>
        <authorList>
            <person name="Ming D."/>
            <person name="Wang M."/>
            <person name="Zhou Y."/>
            <person name="Jiang T."/>
            <person name="Hu S."/>
        </authorList>
    </citation>
    <scope>NUCLEOTIDE SEQUENCE [LARGE SCALE GENOMIC DNA]</scope>
    <source>
        <strain evidence="2 3">31801</strain>
    </source>
</reference>
<feature type="chain" id="PRO_5006843224" evidence="1">
    <location>
        <begin position="23"/>
        <end position="348"/>
    </location>
</feature>
<dbReference type="EMBL" id="CP013068">
    <property type="protein sequence ID" value="ALV27380.1"/>
    <property type="molecule type" value="Genomic_DNA"/>
</dbReference>
<dbReference type="AlphaFoldDB" id="A0A0U3PTB3"/>
<protein>
    <submittedName>
        <fullName evidence="2">Uncharacterized protein</fullName>
    </submittedName>
</protein>
<sequence length="348" mass="36137">MIRILLLFIALLCTASAANVMAQSKFFSTPSRGGAEGAKQNAQLTTLQTENERMNACTAAGRVYAPTHANRDANDCIPHLTLNPTNGQATFTNRVNVNSGGVNVTGNSTFNNRITIGAGGLTVGAGGANITGNTTLNNNLAVTGTSTFSSNMNVNARVTANQLYVGSGNVGNIPTCTSAQKLQWSGTAWTCVTDNIGATASTEVDPKVGALTNGRWCRTNGSKVICDVNVPVSCGNAQKLKWDGSSWSCIADQGITQADGDGRYLRLTGGTLSGTLNAQRINATMVFTNDYSGDRWCRANTNGRIQCTAATPSGSTSGGTCVVCCDGICRQSCSGFTCSGGDDDFGDW</sequence>